<dbReference type="CDD" id="cd07557">
    <property type="entry name" value="trimeric_dUTPase"/>
    <property type="match status" value="1"/>
</dbReference>
<dbReference type="UniPathway" id="UPA00610">
    <property type="reaction ID" value="UER00666"/>
</dbReference>
<organism evidence="12 13">
    <name type="scientific">Lynx pardinus</name>
    <name type="common">Iberian lynx</name>
    <name type="synonym">Felis pardina</name>
    <dbReference type="NCBI Taxonomy" id="191816"/>
    <lineage>
        <taxon>Eukaryota</taxon>
        <taxon>Metazoa</taxon>
        <taxon>Chordata</taxon>
        <taxon>Craniata</taxon>
        <taxon>Vertebrata</taxon>
        <taxon>Euteleostomi</taxon>
        <taxon>Mammalia</taxon>
        <taxon>Eutheria</taxon>
        <taxon>Laurasiatheria</taxon>
        <taxon>Carnivora</taxon>
        <taxon>Feliformia</taxon>
        <taxon>Felidae</taxon>
        <taxon>Felinae</taxon>
        <taxon>Lynx</taxon>
    </lineage>
</organism>
<evidence type="ECO:0000313" key="12">
    <source>
        <dbReference type="EMBL" id="VFV33793.1"/>
    </source>
</evidence>
<dbReference type="Gene3D" id="2.70.40.10">
    <property type="match status" value="1"/>
</dbReference>
<dbReference type="AlphaFoldDB" id="A0A485NNM2"/>
<evidence type="ECO:0000256" key="3">
    <source>
        <dbReference type="ARBA" id="ARBA00006581"/>
    </source>
</evidence>
<dbReference type="EMBL" id="CAAGRJ010018705">
    <property type="protein sequence ID" value="VFV33793.1"/>
    <property type="molecule type" value="Genomic_DNA"/>
</dbReference>
<dbReference type="GO" id="GO:0046081">
    <property type="term" value="P:dUTP catabolic process"/>
    <property type="evidence" value="ECO:0007669"/>
    <property type="project" value="UniProtKB-UniRule"/>
</dbReference>
<comment type="pathway">
    <text evidence="2 9">Pyrimidine metabolism; dUMP biosynthesis; dUMP from dCTP (dUTP route): step 2/2.</text>
</comment>
<dbReference type="InterPro" id="IPR033704">
    <property type="entry name" value="dUTPase_trimeric"/>
</dbReference>
<dbReference type="PANTHER" id="PTHR11241">
    <property type="entry name" value="DEOXYURIDINE 5'-TRIPHOSPHATE NUCLEOTIDOHYDROLASE"/>
    <property type="match status" value="1"/>
</dbReference>
<accession>A0A485NNM2</accession>
<evidence type="ECO:0000256" key="10">
    <source>
        <dbReference type="SAM" id="MobiDB-lite"/>
    </source>
</evidence>
<dbReference type="InterPro" id="IPR029054">
    <property type="entry name" value="dUTPase-like"/>
</dbReference>
<evidence type="ECO:0000256" key="7">
    <source>
        <dbReference type="ARBA" id="ARBA00047686"/>
    </source>
</evidence>
<feature type="compositionally biased region" description="Basic residues" evidence="10">
    <location>
        <begin position="1"/>
        <end position="14"/>
    </location>
</feature>
<evidence type="ECO:0000259" key="11">
    <source>
        <dbReference type="Pfam" id="PF00692"/>
    </source>
</evidence>
<feature type="region of interest" description="Disordered" evidence="10">
    <location>
        <begin position="103"/>
        <end position="134"/>
    </location>
</feature>
<keyword evidence="4 9" id="KW-0378">Hydrolase</keyword>
<dbReference type="NCBIfam" id="TIGR00576">
    <property type="entry name" value="dut"/>
    <property type="match status" value="1"/>
</dbReference>
<evidence type="ECO:0000256" key="4">
    <source>
        <dbReference type="ARBA" id="ARBA00022801"/>
    </source>
</evidence>
<comment type="function">
    <text evidence="8">Catalyzes the cleavage of 2'-deoxyuridine 5'-triphosphate (dUTP) into 2'-deoxyuridine 5'-monophosphate (dUMP) and inorganic pyrophosphate and through its action efficiently prevents uracil misincorporation into DNA and at the same time provides dUMP, the substrate for de novo thymidylate biosynthesis. Inhibits peroxisome proliferator-activated receptor (PPAR) activity by binding of its N-terminal to PPAR, preventing the latter's dimerization with retinoid X receptor. Essential for embryonic development.</text>
</comment>
<keyword evidence="13" id="KW-1185">Reference proteome</keyword>
<feature type="region of interest" description="Disordered" evidence="10">
    <location>
        <begin position="1"/>
        <end position="26"/>
    </location>
</feature>
<dbReference type="InterPro" id="IPR008181">
    <property type="entry name" value="dUTPase"/>
</dbReference>
<dbReference type="PANTHER" id="PTHR11241:SF0">
    <property type="entry name" value="DEOXYURIDINE 5'-TRIPHOSPHATE NUCLEOTIDOHYDROLASE"/>
    <property type="match status" value="1"/>
</dbReference>
<dbReference type="GO" id="GO:0000287">
    <property type="term" value="F:magnesium ion binding"/>
    <property type="evidence" value="ECO:0007669"/>
    <property type="project" value="UniProtKB-UniRule"/>
</dbReference>
<evidence type="ECO:0000256" key="1">
    <source>
        <dbReference type="ARBA" id="ARBA00001946"/>
    </source>
</evidence>
<keyword evidence="5 9" id="KW-0460">Magnesium</keyword>
<evidence type="ECO:0000256" key="9">
    <source>
        <dbReference type="RuleBase" id="RU367024"/>
    </source>
</evidence>
<evidence type="ECO:0000256" key="6">
    <source>
        <dbReference type="ARBA" id="ARBA00023080"/>
    </source>
</evidence>
<dbReference type="EC" id="3.6.1.23" evidence="9"/>
<dbReference type="Pfam" id="PF00692">
    <property type="entry name" value="dUTPase"/>
    <property type="match status" value="1"/>
</dbReference>
<dbReference type="Proteomes" id="UP000386466">
    <property type="component" value="Unassembled WGS sequence"/>
</dbReference>
<name>A0A485NNM2_LYNPA</name>
<comment type="similarity">
    <text evidence="3 9">Belongs to the dUTPase family.</text>
</comment>
<evidence type="ECO:0000313" key="13">
    <source>
        <dbReference type="Proteomes" id="UP000386466"/>
    </source>
</evidence>
<dbReference type="GO" id="GO:0006226">
    <property type="term" value="P:dUMP biosynthetic process"/>
    <property type="evidence" value="ECO:0007669"/>
    <property type="project" value="UniProtKB-UniRule"/>
</dbReference>
<keyword evidence="6 9" id="KW-0546">Nucleotide metabolism</keyword>
<comment type="function">
    <text evidence="9">Involved in nucleotide metabolism via production of dUMP, the immediate precursor of thymidine nucleotides, and decreases the intracellular concentration of dUTP so that uracil cannot be incorporated into DNA.</text>
</comment>
<dbReference type="GO" id="GO:0004170">
    <property type="term" value="F:dUTP diphosphatase activity"/>
    <property type="evidence" value="ECO:0007669"/>
    <property type="project" value="UniProtKB-UniRule"/>
</dbReference>
<comment type="catalytic activity">
    <reaction evidence="7 9">
        <text>dUTP + H2O = dUMP + diphosphate + H(+)</text>
        <dbReference type="Rhea" id="RHEA:10248"/>
        <dbReference type="ChEBI" id="CHEBI:15377"/>
        <dbReference type="ChEBI" id="CHEBI:15378"/>
        <dbReference type="ChEBI" id="CHEBI:33019"/>
        <dbReference type="ChEBI" id="CHEBI:61555"/>
        <dbReference type="ChEBI" id="CHEBI:246422"/>
        <dbReference type="EC" id="3.6.1.23"/>
    </reaction>
</comment>
<evidence type="ECO:0000256" key="2">
    <source>
        <dbReference type="ARBA" id="ARBA00005142"/>
    </source>
</evidence>
<evidence type="ECO:0000256" key="5">
    <source>
        <dbReference type="ARBA" id="ARBA00022842"/>
    </source>
</evidence>
<reference evidence="12 13" key="1">
    <citation type="submission" date="2019-01" db="EMBL/GenBank/DDBJ databases">
        <authorList>
            <person name="Alioto T."/>
            <person name="Alioto T."/>
        </authorList>
    </citation>
    <scope>NUCLEOTIDE SEQUENCE [LARGE SCALE GENOMIC DNA]</scope>
</reference>
<protein>
    <recommendedName>
        <fullName evidence="9">Deoxyuridine 5'-triphosphate nucleotidohydrolase</fullName>
        <shortName evidence="9">dUTPase</shortName>
        <ecNumber evidence="9">3.6.1.23</ecNumber>
    </recommendedName>
    <alternativeName>
        <fullName evidence="9">dUTP pyrophosphatase</fullName>
    </alternativeName>
</protein>
<dbReference type="SUPFAM" id="SSF51283">
    <property type="entry name" value="dUTPase-like"/>
    <property type="match status" value="1"/>
</dbReference>
<dbReference type="FunFam" id="2.70.40.10:FF:000004">
    <property type="entry name" value="Deoxyuridine triphosphatase"/>
    <property type="match status" value="1"/>
</dbReference>
<evidence type="ECO:0000256" key="8">
    <source>
        <dbReference type="ARBA" id="ARBA00057946"/>
    </source>
</evidence>
<proteinExistence type="inferred from homology"/>
<keyword evidence="9" id="KW-0479">Metal-binding</keyword>
<dbReference type="InterPro" id="IPR036157">
    <property type="entry name" value="dUTPase-like_sf"/>
</dbReference>
<sequence>MRVQGGRRRPRSRGPRACASPRAVHAPPPCALRQTAAAVTASEVILPGRIFRVQTRRAPAGAGQPTSAQTSGQMTPVCPRPALGYHFFPCLLRSVFKDARSAAPRAEAAGPPRPLSSTRSLSRGCRGATRTVGSSGGRPLVPFFLSFCSAMPCSEATPTISPSKRARPAEDAMRLRFVRLSEHATAPSKGSARAAGYDLYSAYDYTVPPMEKVLVKTDIQIALPSGCYGRVAPRSGLAAKHFIDVGAGVIDEDYRGNVGVVLFNFGKEKFEVKKGDRIAQLICERIFYPEIEEVQVLDDTERGSGGFGSTGKN</sequence>
<dbReference type="NCBIfam" id="NF001862">
    <property type="entry name" value="PRK00601.1"/>
    <property type="match status" value="1"/>
</dbReference>
<feature type="compositionally biased region" description="Low complexity" evidence="10">
    <location>
        <begin position="103"/>
        <end position="123"/>
    </location>
</feature>
<feature type="domain" description="dUTPase-like" evidence="11">
    <location>
        <begin position="183"/>
        <end position="311"/>
    </location>
</feature>
<gene>
    <name evidence="12" type="ORF">LYPA_23C008098</name>
</gene>
<comment type="cofactor">
    <cofactor evidence="1 9">
        <name>Mg(2+)</name>
        <dbReference type="ChEBI" id="CHEBI:18420"/>
    </cofactor>
</comment>